<dbReference type="SMART" id="SM00260">
    <property type="entry name" value="CheW"/>
    <property type="match status" value="1"/>
</dbReference>
<dbReference type="GO" id="GO:0005829">
    <property type="term" value="C:cytosol"/>
    <property type="evidence" value="ECO:0007669"/>
    <property type="project" value="TreeGrafter"/>
</dbReference>
<dbReference type="InterPro" id="IPR002545">
    <property type="entry name" value="CheW-lke_dom"/>
</dbReference>
<dbReference type="InterPro" id="IPR039315">
    <property type="entry name" value="CheW"/>
</dbReference>
<dbReference type="Pfam" id="PF01584">
    <property type="entry name" value="CheW"/>
    <property type="match status" value="1"/>
</dbReference>
<dbReference type="AlphaFoldDB" id="A0A3B0RLM7"/>
<dbReference type="PANTHER" id="PTHR22617">
    <property type="entry name" value="CHEMOTAXIS SENSOR HISTIDINE KINASE-RELATED"/>
    <property type="match status" value="1"/>
</dbReference>
<sequence length="165" mass="18464">MNHDASESDTPKQSTSGSTREYVTFYIDEQAFGIAVDDIREVFHPRAITRVPLAPPEIRGVLNLRGRIVTAIEVRSRLNLPPLEDDNASMMAIGIEVENEAFGLIIDRVGDVLQLSERNCEALPCNMDPIWQQVSSGVYRLEEQLLIILDIQRLLAVETKTEMAA</sequence>
<dbReference type="GO" id="GO:0006935">
    <property type="term" value="P:chemotaxis"/>
    <property type="evidence" value="ECO:0007669"/>
    <property type="project" value="InterPro"/>
</dbReference>
<dbReference type="InterPro" id="IPR036061">
    <property type="entry name" value="CheW-like_dom_sf"/>
</dbReference>
<gene>
    <name evidence="2" type="ORF">MNBD_ALPHA06-1838</name>
</gene>
<organism evidence="2">
    <name type="scientific">hydrothermal vent metagenome</name>
    <dbReference type="NCBI Taxonomy" id="652676"/>
    <lineage>
        <taxon>unclassified sequences</taxon>
        <taxon>metagenomes</taxon>
        <taxon>ecological metagenomes</taxon>
    </lineage>
</organism>
<accession>A0A3B0RLM7</accession>
<evidence type="ECO:0000313" key="2">
    <source>
        <dbReference type="EMBL" id="VAV92937.1"/>
    </source>
</evidence>
<dbReference type="PROSITE" id="PS50851">
    <property type="entry name" value="CHEW"/>
    <property type="match status" value="1"/>
</dbReference>
<proteinExistence type="predicted"/>
<dbReference type="Gene3D" id="2.30.30.40">
    <property type="entry name" value="SH3 Domains"/>
    <property type="match status" value="1"/>
</dbReference>
<dbReference type="Gene3D" id="2.40.50.180">
    <property type="entry name" value="CheA-289, Domain 4"/>
    <property type="match status" value="1"/>
</dbReference>
<dbReference type="SUPFAM" id="SSF50341">
    <property type="entry name" value="CheW-like"/>
    <property type="match status" value="1"/>
</dbReference>
<dbReference type="EMBL" id="UOEE01000155">
    <property type="protein sequence ID" value="VAV92937.1"/>
    <property type="molecule type" value="Genomic_DNA"/>
</dbReference>
<name>A0A3B0RLM7_9ZZZZ</name>
<dbReference type="GO" id="GO:0007165">
    <property type="term" value="P:signal transduction"/>
    <property type="evidence" value="ECO:0007669"/>
    <property type="project" value="InterPro"/>
</dbReference>
<reference evidence="2" key="1">
    <citation type="submission" date="2018-06" db="EMBL/GenBank/DDBJ databases">
        <authorList>
            <person name="Zhirakovskaya E."/>
        </authorList>
    </citation>
    <scope>NUCLEOTIDE SEQUENCE</scope>
</reference>
<dbReference type="PANTHER" id="PTHR22617:SF23">
    <property type="entry name" value="CHEMOTAXIS PROTEIN CHEW"/>
    <property type="match status" value="1"/>
</dbReference>
<protein>
    <submittedName>
        <fullName evidence="2">Positive regulator of CheA protein activity (CheW)</fullName>
    </submittedName>
</protein>
<evidence type="ECO:0000259" key="1">
    <source>
        <dbReference type="PROSITE" id="PS50851"/>
    </source>
</evidence>
<feature type="domain" description="CheW-like" evidence="1">
    <location>
        <begin position="19"/>
        <end position="160"/>
    </location>
</feature>